<feature type="transmembrane region" description="Helical" evidence="5">
    <location>
        <begin position="529"/>
        <end position="552"/>
    </location>
</feature>
<accession>A0AAD6HH37</accession>
<comment type="caution">
    <text evidence="6">The sequence shown here is derived from an EMBL/GenBank/DDBJ whole genome shotgun (WGS) entry which is preliminary data.</text>
</comment>
<dbReference type="InterPro" id="IPR036259">
    <property type="entry name" value="MFS_trans_sf"/>
</dbReference>
<feature type="transmembrane region" description="Helical" evidence="5">
    <location>
        <begin position="398"/>
        <end position="419"/>
    </location>
</feature>
<reference evidence="6" key="1">
    <citation type="journal article" date="2023" name="IMA Fungus">
        <title>Comparative genomic study of the Penicillium genus elucidates a diverse pangenome and 15 lateral gene transfer events.</title>
        <authorList>
            <person name="Petersen C."/>
            <person name="Sorensen T."/>
            <person name="Nielsen M.R."/>
            <person name="Sondergaard T.E."/>
            <person name="Sorensen J.L."/>
            <person name="Fitzpatrick D.A."/>
            <person name="Frisvad J.C."/>
            <person name="Nielsen K.L."/>
        </authorList>
    </citation>
    <scope>NUCLEOTIDE SEQUENCE</scope>
    <source>
        <strain evidence="6">IBT 17514</strain>
    </source>
</reference>
<comment type="subcellular location">
    <subcellularLocation>
        <location evidence="1">Membrane</location>
        <topology evidence="1">Multi-pass membrane protein</topology>
    </subcellularLocation>
</comment>
<keyword evidence="4 5" id="KW-0472">Membrane</keyword>
<dbReference type="InterPro" id="IPR011701">
    <property type="entry name" value="MFS"/>
</dbReference>
<protein>
    <recommendedName>
        <fullName evidence="8">Major facilitator superfamily (MFS) profile domain-containing protein</fullName>
    </recommendedName>
</protein>
<sequence length="584" mass="63722">MENEELFAGDAALEVQQGAARISESRRTEDGTLLQVHQEPLLASNDLDNEWPEGVQESQSTDPWARWRQPSIYWLLPFALIYTIGFGALAVPKVNLVVDLICRNYFYEKSAQDPNFSYPPVILSDDNPQCRIPEVQAKVARFQLFMNLITGTVAALISPRLGRLSDQYGRTKILALCGLGAACNELISCIVGTWPDRVSVNLLFVGSLMDGLAGSVTGVQVLLNSYATDCTTPDRRSVAFGYFHGALFFGVAAGPSGAAYIIYKMGTSLILFYMGAGLHLLFSFAVLFVVPESLSKESQLAARARDRLKTADADEPAWLSWQTLNPMNLITPLAILFPPVGRPSALFPNRKGATSALRRNILMLAMIDMVVFGVAMGVVQVIVIYARLILDWGDVQMSLFAGVINGIRTINLFVLYPIINRCFRTPIESEGKIVGCDMLDVVIIRVSVFLDTIGFVGYSLSRTGPQWFVSAMGACFGGMGPPTLQSAMTKHVYPDQVGQLLGVTGLLHALARIVAPTSLNLIYSVTVGTFPQAVFVILTGCFGAVLILSFFVRSHVTLDDEPELDIGVEANEDGEGEEDQLLLR</sequence>
<evidence type="ECO:0000256" key="4">
    <source>
        <dbReference type="ARBA" id="ARBA00023136"/>
    </source>
</evidence>
<evidence type="ECO:0000256" key="5">
    <source>
        <dbReference type="SAM" id="Phobius"/>
    </source>
</evidence>
<feature type="transmembrane region" description="Helical" evidence="5">
    <location>
        <begin position="173"/>
        <end position="194"/>
    </location>
</feature>
<dbReference type="Proteomes" id="UP001215712">
    <property type="component" value="Unassembled WGS sequence"/>
</dbReference>
<proteinExistence type="predicted"/>
<feature type="transmembrane region" description="Helical" evidence="5">
    <location>
        <begin position="72"/>
        <end position="91"/>
    </location>
</feature>
<evidence type="ECO:0000313" key="6">
    <source>
        <dbReference type="EMBL" id="KAJ5716475.1"/>
    </source>
</evidence>
<keyword evidence="3 5" id="KW-1133">Transmembrane helix</keyword>
<name>A0AAD6HH37_9EURO</name>
<dbReference type="GO" id="GO:0022857">
    <property type="term" value="F:transmembrane transporter activity"/>
    <property type="evidence" value="ECO:0007669"/>
    <property type="project" value="InterPro"/>
</dbReference>
<dbReference type="Pfam" id="PF07690">
    <property type="entry name" value="MFS_1"/>
    <property type="match status" value="1"/>
</dbReference>
<reference evidence="6" key="2">
    <citation type="submission" date="2023-01" db="EMBL/GenBank/DDBJ databases">
        <authorList>
            <person name="Petersen C."/>
        </authorList>
    </citation>
    <scope>NUCLEOTIDE SEQUENCE</scope>
    <source>
        <strain evidence="6">IBT 17514</strain>
    </source>
</reference>
<evidence type="ECO:0000256" key="2">
    <source>
        <dbReference type="ARBA" id="ARBA00022692"/>
    </source>
</evidence>
<evidence type="ECO:0000313" key="7">
    <source>
        <dbReference type="Proteomes" id="UP001215712"/>
    </source>
</evidence>
<evidence type="ECO:0000256" key="1">
    <source>
        <dbReference type="ARBA" id="ARBA00004141"/>
    </source>
</evidence>
<evidence type="ECO:0008006" key="8">
    <source>
        <dbReference type="Google" id="ProtNLM"/>
    </source>
</evidence>
<feature type="transmembrane region" description="Helical" evidence="5">
    <location>
        <begin position="269"/>
        <end position="290"/>
    </location>
</feature>
<feature type="transmembrane region" description="Helical" evidence="5">
    <location>
        <begin position="239"/>
        <end position="263"/>
    </location>
</feature>
<feature type="transmembrane region" description="Helical" evidence="5">
    <location>
        <begin position="439"/>
        <end position="461"/>
    </location>
</feature>
<keyword evidence="2 5" id="KW-0812">Transmembrane</keyword>
<dbReference type="GO" id="GO:0016020">
    <property type="term" value="C:membrane"/>
    <property type="evidence" value="ECO:0007669"/>
    <property type="project" value="UniProtKB-SubCell"/>
</dbReference>
<gene>
    <name evidence="6" type="ORF">N7493_008386</name>
</gene>
<dbReference type="EMBL" id="JAQJAN010000012">
    <property type="protein sequence ID" value="KAJ5716475.1"/>
    <property type="molecule type" value="Genomic_DNA"/>
</dbReference>
<dbReference type="AlphaFoldDB" id="A0AAD6HH37"/>
<evidence type="ECO:0000256" key="3">
    <source>
        <dbReference type="ARBA" id="ARBA00022989"/>
    </source>
</evidence>
<keyword evidence="7" id="KW-1185">Reference proteome</keyword>
<dbReference type="Gene3D" id="1.20.1250.20">
    <property type="entry name" value="MFS general substrate transporter like domains"/>
    <property type="match status" value="1"/>
</dbReference>
<feature type="transmembrane region" description="Helical" evidence="5">
    <location>
        <begin position="142"/>
        <end position="161"/>
    </location>
</feature>
<dbReference type="PANTHER" id="PTHR23507:SF40">
    <property type="entry name" value="TETRACYCLINE-EFFLUX TRANSPORTER"/>
    <property type="match status" value="1"/>
</dbReference>
<dbReference type="PANTHER" id="PTHR23507">
    <property type="entry name" value="ZGC:174356"/>
    <property type="match status" value="1"/>
</dbReference>
<dbReference type="SUPFAM" id="SSF103473">
    <property type="entry name" value="MFS general substrate transporter"/>
    <property type="match status" value="1"/>
</dbReference>
<feature type="transmembrane region" description="Helical" evidence="5">
    <location>
        <begin position="361"/>
        <end position="386"/>
    </location>
</feature>
<organism evidence="6 7">
    <name type="scientific">Penicillium malachiteum</name>
    <dbReference type="NCBI Taxonomy" id="1324776"/>
    <lineage>
        <taxon>Eukaryota</taxon>
        <taxon>Fungi</taxon>
        <taxon>Dikarya</taxon>
        <taxon>Ascomycota</taxon>
        <taxon>Pezizomycotina</taxon>
        <taxon>Eurotiomycetes</taxon>
        <taxon>Eurotiomycetidae</taxon>
        <taxon>Eurotiales</taxon>
        <taxon>Aspergillaceae</taxon>
        <taxon>Penicillium</taxon>
    </lineage>
</organism>